<dbReference type="CDD" id="cd14014">
    <property type="entry name" value="STKc_PknB_like"/>
    <property type="match status" value="1"/>
</dbReference>
<keyword evidence="8" id="KW-0812">Transmembrane</keyword>
<keyword evidence="8" id="KW-0472">Membrane</keyword>
<dbReference type="PROSITE" id="PS50011">
    <property type="entry name" value="PROTEIN_KINASE_DOM"/>
    <property type="match status" value="1"/>
</dbReference>
<dbReference type="Pfam" id="PF00069">
    <property type="entry name" value="Pkinase"/>
    <property type="match status" value="1"/>
</dbReference>
<dbReference type="GO" id="GO:0005524">
    <property type="term" value="F:ATP binding"/>
    <property type="evidence" value="ECO:0007669"/>
    <property type="project" value="UniProtKB-UniRule"/>
</dbReference>
<dbReference type="SMART" id="SM00220">
    <property type="entry name" value="S_TKc"/>
    <property type="match status" value="1"/>
</dbReference>
<organism evidence="10">
    <name type="scientific">uncultured Mycobacteriales bacterium</name>
    <dbReference type="NCBI Taxonomy" id="581187"/>
    <lineage>
        <taxon>Bacteria</taxon>
        <taxon>Bacillati</taxon>
        <taxon>Actinomycetota</taxon>
        <taxon>Actinomycetes</taxon>
        <taxon>Mycobacteriales</taxon>
        <taxon>environmental samples</taxon>
    </lineage>
</organism>
<dbReference type="Gene3D" id="3.30.200.20">
    <property type="entry name" value="Phosphorylase Kinase, domain 1"/>
    <property type="match status" value="1"/>
</dbReference>
<keyword evidence="4 7" id="KW-0547">Nucleotide-binding</keyword>
<keyword evidence="3" id="KW-0808">Transferase</keyword>
<dbReference type="Gene3D" id="1.10.510.10">
    <property type="entry name" value="Transferase(Phosphotransferase) domain 1"/>
    <property type="match status" value="1"/>
</dbReference>
<sequence length="370" mass="38009">MSPPDRSAPVPGIAAVSDRYEIEHAVGHGGMADVYRGRDLVLERAVAVKILRDVTADPGARERFVAEARTLAGLSHPGLVTVLDAGTDGQRLYLVMELVEGPTLADACRPDGLDAGRVATIGAQVADALAYVHSRGIVHRDVKPANVLLSTDGRVLLADFGIAKLTENAAALTAAGSVIGTAAYLAPEQLRGGPISPALDVYSLGLVLIEALTGRPAYPGGGIETAAARLSTPPVIPAGLPAGFSAVLRRMVSLRPEDRPALAEVAAVLRAVGDGDGTATVRLPAGPPAAHPATRMLPTPPAAGPPALRHRAARRPFVVAGVVLAAVVLLVIGLVLLANRDGAPAEPRIPPNLPAEISEDLRDLHEAVNG</sequence>
<dbReference type="InterPro" id="IPR017441">
    <property type="entry name" value="Protein_kinase_ATP_BS"/>
</dbReference>
<dbReference type="AlphaFoldDB" id="A0A6J4I5A9"/>
<gene>
    <name evidence="10" type="ORF">AVDCRST_MAG41-1535</name>
</gene>
<dbReference type="PROSITE" id="PS00107">
    <property type="entry name" value="PROTEIN_KINASE_ATP"/>
    <property type="match status" value="1"/>
</dbReference>
<dbReference type="InterPro" id="IPR008271">
    <property type="entry name" value="Ser/Thr_kinase_AS"/>
</dbReference>
<evidence type="ECO:0000256" key="6">
    <source>
        <dbReference type="ARBA" id="ARBA00022840"/>
    </source>
</evidence>
<feature type="domain" description="Protein kinase" evidence="9">
    <location>
        <begin position="20"/>
        <end position="272"/>
    </location>
</feature>
<dbReference type="SUPFAM" id="SSF56112">
    <property type="entry name" value="Protein kinase-like (PK-like)"/>
    <property type="match status" value="1"/>
</dbReference>
<dbReference type="PANTHER" id="PTHR43289">
    <property type="entry name" value="MITOGEN-ACTIVATED PROTEIN KINASE KINASE KINASE 20-RELATED"/>
    <property type="match status" value="1"/>
</dbReference>
<dbReference type="PANTHER" id="PTHR43289:SF6">
    <property type="entry name" value="SERINE_THREONINE-PROTEIN KINASE NEKL-3"/>
    <property type="match status" value="1"/>
</dbReference>
<dbReference type="EC" id="2.7.11.1" evidence="1"/>
<keyword evidence="2" id="KW-0723">Serine/threonine-protein kinase</keyword>
<evidence type="ECO:0000256" key="5">
    <source>
        <dbReference type="ARBA" id="ARBA00022777"/>
    </source>
</evidence>
<evidence type="ECO:0000256" key="4">
    <source>
        <dbReference type="ARBA" id="ARBA00022741"/>
    </source>
</evidence>
<accession>A0A6J4I5A9</accession>
<keyword evidence="6 7" id="KW-0067">ATP-binding</keyword>
<feature type="transmembrane region" description="Helical" evidence="8">
    <location>
        <begin position="317"/>
        <end position="338"/>
    </location>
</feature>
<dbReference type="EMBL" id="CADCTP010000141">
    <property type="protein sequence ID" value="CAA9242845.1"/>
    <property type="molecule type" value="Genomic_DNA"/>
</dbReference>
<evidence type="ECO:0000256" key="7">
    <source>
        <dbReference type="PROSITE-ProRule" id="PRU10141"/>
    </source>
</evidence>
<evidence type="ECO:0000259" key="9">
    <source>
        <dbReference type="PROSITE" id="PS50011"/>
    </source>
</evidence>
<dbReference type="InterPro" id="IPR000719">
    <property type="entry name" value="Prot_kinase_dom"/>
</dbReference>
<reference evidence="10" key="1">
    <citation type="submission" date="2020-02" db="EMBL/GenBank/DDBJ databases">
        <authorList>
            <person name="Meier V. D."/>
        </authorList>
    </citation>
    <scope>NUCLEOTIDE SEQUENCE</scope>
    <source>
        <strain evidence="10">AVDCRST_MAG41</strain>
    </source>
</reference>
<evidence type="ECO:0000256" key="8">
    <source>
        <dbReference type="SAM" id="Phobius"/>
    </source>
</evidence>
<name>A0A6J4I5A9_9ACTN</name>
<protein>
    <recommendedName>
        <fullName evidence="1">non-specific serine/threonine protein kinase</fullName>
        <ecNumber evidence="1">2.7.11.1</ecNumber>
    </recommendedName>
</protein>
<evidence type="ECO:0000256" key="1">
    <source>
        <dbReference type="ARBA" id="ARBA00012513"/>
    </source>
</evidence>
<dbReference type="GO" id="GO:0004674">
    <property type="term" value="F:protein serine/threonine kinase activity"/>
    <property type="evidence" value="ECO:0007669"/>
    <property type="project" value="UniProtKB-KW"/>
</dbReference>
<evidence type="ECO:0000313" key="10">
    <source>
        <dbReference type="EMBL" id="CAA9242845.1"/>
    </source>
</evidence>
<proteinExistence type="predicted"/>
<dbReference type="InterPro" id="IPR011009">
    <property type="entry name" value="Kinase-like_dom_sf"/>
</dbReference>
<feature type="binding site" evidence="7">
    <location>
        <position position="49"/>
    </location>
    <ligand>
        <name>ATP</name>
        <dbReference type="ChEBI" id="CHEBI:30616"/>
    </ligand>
</feature>
<keyword evidence="8" id="KW-1133">Transmembrane helix</keyword>
<keyword evidence="5" id="KW-0418">Kinase</keyword>
<evidence type="ECO:0000256" key="2">
    <source>
        <dbReference type="ARBA" id="ARBA00022527"/>
    </source>
</evidence>
<dbReference type="PROSITE" id="PS00108">
    <property type="entry name" value="PROTEIN_KINASE_ST"/>
    <property type="match status" value="1"/>
</dbReference>
<evidence type="ECO:0000256" key="3">
    <source>
        <dbReference type="ARBA" id="ARBA00022679"/>
    </source>
</evidence>